<dbReference type="Gene3D" id="3.30.40.10">
    <property type="entry name" value="Zinc/RING finger domain, C3HC4 (zinc finger)"/>
    <property type="match status" value="1"/>
</dbReference>
<comment type="subcellular location">
    <subcellularLocation>
        <location evidence="1">Nucleus</location>
    </subcellularLocation>
</comment>
<evidence type="ECO:0000256" key="3">
    <source>
        <dbReference type="ARBA" id="ARBA00008212"/>
    </source>
</evidence>
<dbReference type="PANTHER" id="PTHR21330:SF1">
    <property type="entry name" value="E3 SUMO-PROTEIN LIGASE NSE2"/>
    <property type="match status" value="1"/>
</dbReference>
<keyword evidence="4" id="KW-0808">Transferase</keyword>
<feature type="compositionally biased region" description="Basic and acidic residues" evidence="11">
    <location>
        <begin position="152"/>
        <end position="162"/>
    </location>
</feature>
<sequence length="395" mass="44968">MPRRLASRSAPTHRSTSHHPTSTSSSLPPYQPPSCHHSASHRLTDIPSSRAAIASAALLKRHLQDVSRNLAHSADDLQARLRERRAKLAQIRRRREERETERTGEEEDLEEHVEKLEGQVRDLTEKSESAMRGVVDTQAAVEDEAQVLKDLEAEFSNRRPGEDPDAPPTETPLSVYKSLVSAKQASYTALTPHERYALNNEYATFKKLWHLGLVGEDGPPLPDASRWFDSRGRPVLSAAEGERGLESDEEDDIEVAREVVSLICPLTQSVMKEPWSNRRCKHTFEREAIQHHLRVSGEAQCPQTGCSQIFNFRDFKDDFFLDQTMLRRIERANEADRHRDDYDDSRFYDDEEDENLISDTSGLPAAKDEEDEPLPRGARSVSRVPKRERMSMGRN</sequence>
<evidence type="ECO:0000313" key="14">
    <source>
        <dbReference type="Proteomes" id="UP001175261"/>
    </source>
</evidence>
<feature type="compositionally biased region" description="Basic and acidic residues" evidence="11">
    <location>
        <begin position="94"/>
        <end position="103"/>
    </location>
</feature>
<feature type="compositionally biased region" description="Low complexity" evidence="11">
    <location>
        <begin position="7"/>
        <end position="26"/>
    </location>
</feature>
<keyword evidence="5" id="KW-0479">Metal-binding</keyword>
<evidence type="ECO:0000256" key="9">
    <source>
        <dbReference type="ARBA" id="ARBA00023242"/>
    </source>
</evidence>
<dbReference type="InterPro" id="IPR026846">
    <property type="entry name" value="Nse2(Mms21)"/>
</dbReference>
<name>A0AA39G8R4_SARSR</name>
<dbReference type="GO" id="GO:0061665">
    <property type="term" value="F:SUMO ligase activity"/>
    <property type="evidence" value="ECO:0007669"/>
    <property type="project" value="TreeGrafter"/>
</dbReference>
<dbReference type="AlphaFoldDB" id="A0AA39G8R4"/>
<evidence type="ECO:0000259" key="12">
    <source>
        <dbReference type="PROSITE" id="PS51044"/>
    </source>
</evidence>
<comment type="caution">
    <text evidence="13">The sequence shown here is derived from an EMBL/GenBank/DDBJ whole genome shotgun (WGS) entry which is preliminary data.</text>
</comment>
<feature type="compositionally biased region" description="Basic and acidic residues" evidence="11">
    <location>
        <begin position="338"/>
        <end position="348"/>
    </location>
</feature>
<dbReference type="GO" id="GO:0000724">
    <property type="term" value="P:double-strand break repair via homologous recombination"/>
    <property type="evidence" value="ECO:0007669"/>
    <property type="project" value="InterPro"/>
</dbReference>
<dbReference type="SUPFAM" id="SSF57850">
    <property type="entry name" value="RING/U-box"/>
    <property type="match status" value="1"/>
</dbReference>
<dbReference type="InterPro" id="IPR004181">
    <property type="entry name" value="Znf_MIZ"/>
</dbReference>
<dbReference type="GO" id="GO:0030915">
    <property type="term" value="C:Smc5-Smc6 complex"/>
    <property type="evidence" value="ECO:0007669"/>
    <property type="project" value="InterPro"/>
</dbReference>
<keyword evidence="8" id="KW-0862">Zinc</keyword>
<proteinExistence type="inferred from homology"/>
<evidence type="ECO:0000313" key="13">
    <source>
        <dbReference type="EMBL" id="KAK0382765.1"/>
    </source>
</evidence>
<evidence type="ECO:0000256" key="5">
    <source>
        <dbReference type="ARBA" id="ARBA00022723"/>
    </source>
</evidence>
<dbReference type="GO" id="GO:0005634">
    <property type="term" value="C:nucleus"/>
    <property type="evidence" value="ECO:0007669"/>
    <property type="project" value="UniProtKB-SubCell"/>
</dbReference>
<comment type="pathway">
    <text evidence="2">Protein modification; protein sumoylation.</text>
</comment>
<feature type="region of interest" description="Disordered" evidence="11">
    <location>
        <begin position="1"/>
        <end position="41"/>
    </location>
</feature>
<feature type="domain" description="SP-RING-type" evidence="12">
    <location>
        <begin position="249"/>
        <end position="334"/>
    </location>
</feature>
<feature type="region of interest" description="Disordered" evidence="11">
    <location>
        <begin position="152"/>
        <end position="172"/>
    </location>
</feature>
<keyword evidence="6 10" id="KW-0863">Zinc-finger</keyword>
<feature type="compositionally biased region" description="Basic and acidic residues" evidence="11">
    <location>
        <begin position="112"/>
        <end position="129"/>
    </location>
</feature>
<evidence type="ECO:0000256" key="6">
    <source>
        <dbReference type="ARBA" id="ARBA00022771"/>
    </source>
</evidence>
<comment type="similarity">
    <text evidence="3">Belongs to the NSE2 family.</text>
</comment>
<dbReference type="EMBL" id="JAPDFR010000010">
    <property type="protein sequence ID" value="KAK0382765.1"/>
    <property type="molecule type" value="Genomic_DNA"/>
</dbReference>
<evidence type="ECO:0000256" key="4">
    <source>
        <dbReference type="ARBA" id="ARBA00022679"/>
    </source>
</evidence>
<dbReference type="PANTHER" id="PTHR21330">
    <property type="entry name" value="E3 SUMO-PROTEIN LIGASE NSE2"/>
    <property type="match status" value="1"/>
</dbReference>
<keyword evidence="14" id="KW-1185">Reference proteome</keyword>
<keyword evidence="7" id="KW-0833">Ubl conjugation pathway</keyword>
<dbReference type="GO" id="GO:0016925">
    <property type="term" value="P:protein sumoylation"/>
    <property type="evidence" value="ECO:0007669"/>
    <property type="project" value="TreeGrafter"/>
</dbReference>
<dbReference type="PROSITE" id="PS51044">
    <property type="entry name" value="ZF_SP_RING"/>
    <property type="match status" value="1"/>
</dbReference>
<feature type="region of interest" description="Disordered" evidence="11">
    <location>
        <begin position="91"/>
        <end position="130"/>
    </location>
</feature>
<evidence type="ECO:0000256" key="7">
    <source>
        <dbReference type="ARBA" id="ARBA00022786"/>
    </source>
</evidence>
<feature type="region of interest" description="Disordered" evidence="11">
    <location>
        <begin position="338"/>
        <end position="395"/>
    </location>
</feature>
<evidence type="ECO:0000256" key="10">
    <source>
        <dbReference type="PROSITE-ProRule" id="PRU00452"/>
    </source>
</evidence>
<dbReference type="Proteomes" id="UP001175261">
    <property type="component" value="Unassembled WGS sequence"/>
</dbReference>
<evidence type="ECO:0000256" key="11">
    <source>
        <dbReference type="SAM" id="MobiDB-lite"/>
    </source>
</evidence>
<accession>A0AA39G8R4</accession>
<keyword evidence="9" id="KW-0539">Nucleus</keyword>
<feature type="compositionally biased region" description="Basic and acidic residues" evidence="11">
    <location>
        <begin position="385"/>
        <end position="395"/>
    </location>
</feature>
<dbReference type="InterPro" id="IPR013083">
    <property type="entry name" value="Znf_RING/FYVE/PHD"/>
</dbReference>
<protein>
    <recommendedName>
        <fullName evidence="12">SP-RING-type domain-containing protein</fullName>
    </recommendedName>
</protein>
<dbReference type="GO" id="GO:0008270">
    <property type="term" value="F:zinc ion binding"/>
    <property type="evidence" value="ECO:0007669"/>
    <property type="project" value="UniProtKB-KW"/>
</dbReference>
<evidence type="ECO:0000256" key="2">
    <source>
        <dbReference type="ARBA" id="ARBA00004718"/>
    </source>
</evidence>
<gene>
    <name evidence="13" type="ORF">NLU13_9861</name>
</gene>
<reference evidence="13" key="1">
    <citation type="submission" date="2022-10" db="EMBL/GenBank/DDBJ databases">
        <title>Determination and structural analysis of whole genome sequence of Sarocladium strictum F4-1.</title>
        <authorList>
            <person name="Hu L."/>
            <person name="Jiang Y."/>
        </authorList>
    </citation>
    <scope>NUCLEOTIDE SEQUENCE</scope>
    <source>
        <strain evidence="13">F4-1</strain>
    </source>
</reference>
<evidence type="ECO:0000256" key="8">
    <source>
        <dbReference type="ARBA" id="ARBA00022833"/>
    </source>
</evidence>
<evidence type="ECO:0000256" key="1">
    <source>
        <dbReference type="ARBA" id="ARBA00004123"/>
    </source>
</evidence>
<dbReference type="Pfam" id="PF11789">
    <property type="entry name" value="zf-Nse"/>
    <property type="match status" value="1"/>
</dbReference>
<dbReference type="CDD" id="cd16651">
    <property type="entry name" value="SPL-RING_NSE2"/>
    <property type="match status" value="1"/>
</dbReference>
<organism evidence="13 14">
    <name type="scientific">Sarocladium strictum</name>
    <name type="common">Black bundle disease fungus</name>
    <name type="synonym">Acremonium strictum</name>
    <dbReference type="NCBI Taxonomy" id="5046"/>
    <lineage>
        <taxon>Eukaryota</taxon>
        <taxon>Fungi</taxon>
        <taxon>Dikarya</taxon>
        <taxon>Ascomycota</taxon>
        <taxon>Pezizomycotina</taxon>
        <taxon>Sordariomycetes</taxon>
        <taxon>Hypocreomycetidae</taxon>
        <taxon>Hypocreales</taxon>
        <taxon>Sarocladiaceae</taxon>
        <taxon>Sarocladium</taxon>
    </lineage>
</organism>